<evidence type="ECO:0000256" key="1">
    <source>
        <dbReference type="ARBA" id="ARBA00005189"/>
    </source>
</evidence>
<accession>A0A7K1SAU0</accession>
<dbReference type="CDD" id="cd02440">
    <property type="entry name" value="AdoMet_MTases"/>
    <property type="match status" value="1"/>
</dbReference>
<comment type="catalytic activity">
    <reaction evidence="5">
        <text>phosphoethanolamine + S-adenosyl-L-methionine = N-methylethanolamine phosphate + S-adenosyl-L-homocysteine + H(+)</text>
        <dbReference type="Rhea" id="RHEA:20365"/>
        <dbReference type="ChEBI" id="CHEBI:15378"/>
        <dbReference type="ChEBI" id="CHEBI:57781"/>
        <dbReference type="ChEBI" id="CHEBI:57856"/>
        <dbReference type="ChEBI" id="CHEBI:58190"/>
        <dbReference type="ChEBI" id="CHEBI:59789"/>
        <dbReference type="EC" id="2.1.1.103"/>
    </reaction>
    <physiologicalReaction direction="left-to-right" evidence="5">
        <dbReference type="Rhea" id="RHEA:20366"/>
    </physiologicalReaction>
</comment>
<dbReference type="InterPro" id="IPR029063">
    <property type="entry name" value="SAM-dependent_MTases_sf"/>
</dbReference>
<dbReference type="GO" id="GO:0032259">
    <property type="term" value="P:methylation"/>
    <property type="evidence" value="ECO:0007669"/>
    <property type="project" value="UniProtKB-KW"/>
</dbReference>
<keyword evidence="3 7" id="KW-0808">Transferase</keyword>
<keyword evidence="2 7" id="KW-0489">Methyltransferase</keyword>
<dbReference type="PANTHER" id="PTHR44307">
    <property type="entry name" value="PHOSPHOETHANOLAMINE METHYLTRANSFERASE"/>
    <property type="match status" value="1"/>
</dbReference>
<dbReference type="Proteomes" id="UP000436006">
    <property type="component" value="Unassembled WGS sequence"/>
</dbReference>
<dbReference type="InterPro" id="IPR041698">
    <property type="entry name" value="Methyltransf_25"/>
</dbReference>
<name>A0A7K1SAU0_9BACT</name>
<evidence type="ECO:0000313" key="8">
    <source>
        <dbReference type="Proteomes" id="UP000436006"/>
    </source>
</evidence>
<dbReference type="Pfam" id="PF13649">
    <property type="entry name" value="Methyltransf_25"/>
    <property type="match status" value="1"/>
</dbReference>
<gene>
    <name evidence="7" type="ORF">GO755_12830</name>
</gene>
<dbReference type="GO" id="GO:0000234">
    <property type="term" value="F:phosphoethanolamine N-methyltransferase activity"/>
    <property type="evidence" value="ECO:0007669"/>
    <property type="project" value="UniProtKB-EC"/>
</dbReference>
<evidence type="ECO:0000256" key="2">
    <source>
        <dbReference type="ARBA" id="ARBA00022603"/>
    </source>
</evidence>
<dbReference type="SUPFAM" id="SSF53335">
    <property type="entry name" value="S-adenosyl-L-methionine-dependent methyltransferases"/>
    <property type="match status" value="1"/>
</dbReference>
<dbReference type="EMBL" id="WPIN01000004">
    <property type="protein sequence ID" value="MVM30919.1"/>
    <property type="molecule type" value="Genomic_DNA"/>
</dbReference>
<sequence length="266" mass="30248">MNQFLDFLAKTHSTYLHAKGEIATEHLINWLDCKPGERILEFGVGTGGTLIKVVSRYPQTIFCGVDASDLMIDKTKKRLAFCHLKKSVVVQKIEKNQLDCFADNYFDKIYIESVLGIQSGNDLMLLLTLFGRILKPSGKLFLNETIWLNSTSLETVAQFNKFTREKFGINQACASYPYIDDWKRLLTTNQFDILRIEKVDALPAFKAKSTLNEKLSLLFTFLGRVYGKLALTHWSQRFEKAIKSAPTTQQLMEGYLIMAHNAKASS</sequence>
<comment type="pathway">
    <text evidence="4">Phospholipid metabolism.</text>
</comment>
<evidence type="ECO:0000256" key="3">
    <source>
        <dbReference type="ARBA" id="ARBA00022679"/>
    </source>
</evidence>
<protein>
    <submittedName>
        <fullName evidence="7">Methyltransferase domain-containing protein</fullName>
    </submittedName>
</protein>
<evidence type="ECO:0000259" key="6">
    <source>
        <dbReference type="Pfam" id="PF13649"/>
    </source>
</evidence>
<dbReference type="Gene3D" id="3.40.50.150">
    <property type="entry name" value="Vaccinia Virus protein VP39"/>
    <property type="match status" value="1"/>
</dbReference>
<comment type="caution">
    <text evidence="7">The sequence shown here is derived from an EMBL/GenBank/DDBJ whole genome shotgun (WGS) entry which is preliminary data.</text>
</comment>
<dbReference type="PANTHER" id="PTHR44307:SF2">
    <property type="entry name" value="PHOSPHOETHANOLAMINE METHYLTRANSFERASE ISOFORM X1"/>
    <property type="match status" value="1"/>
</dbReference>
<organism evidence="7 8">
    <name type="scientific">Spirosoma arboris</name>
    <dbReference type="NCBI Taxonomy" id="2682092"/>
    <lineage>
        <taxon>Bacteria</taxon>
        <taxon>Pseudomonadati</taxon>
        <taxon>Bacteroidota</taxon>
        <taxon>Cytophagia</taxon>
        <taxon>Cytophagales</taxon>
        <taxon>Cytophagaceae</taxon>
        <taxon>Spirosoma</taxon>
    </lineage>
</organism>
<evidence type="ECO:0000256" key="5">
    <source>
        <dbReference type="ARBA" id="ARBA00047622"/>
    </source>
</evidence>
<proteinExistence type="predicted"/>
<feature type="domain" description="Methyltransferase" evidence="6">
    <location>
        <begin position="39"/>
        <end position="138"/>
    </location>
</feature>
<comment type="pathway">
    <text evidence="1">Lipid metabolism.</text>
</comment>
<keyword evidence="8" id="KW-1185">Reference proteome</keyword>
<evidence type="ECO:0000313" key="7">
    <source>
        <dbReference type="EMBL" id="MVM30919.1"/>
    </source>
</evidence>
<dbReference type="AlphaFoldDB" id="A0A7K1SAU0"/>
<evidence type="ECO:0000256" key="4">
    <source>
        <dbReference type="ARBA" id="ARBA00025707"/>
    </source>
</evidence>
<dbReference type="RefSeq" id="WP_157585308.1">
    <property type="nucleotide sequence ID" value="NZ_WPIN01000004.1"/>
</dbReference>
<reference evidence="7 8" key="1">
    <citation type="submission" date="2019-12" db="EMBL/GenBank/DDBJ databases">
        <title>Spirosoma sp. HMF4905 genome sequencing and assembly.</title>
        <authorList>
            <person name="Kang H."/>
            <person name="Cha I."/>
            <person name="Kim H."/>
            <person name="Joh K."/>
        </authorList>
    </citation>
    <scope>NUCLEOTIDE SEQUENCE [LARGE SCALE GENOMIC DNA]</scope>
    <source>
        <strain evidence="7 8">HMF4905</strain>
    </source>
</reference>